<evidence type="ECO:0000256" key="5">
    <source>
        <dbReference type="ARBA" id="ARBA00022827"/>
    </source>
</evidence>
<dbReference type="Pfam" id="PF02219">
    <property type="entry name" value="MTHFR"/>
    <property type="match status" value="1"/>
</dbReference>
<keyword evidence="8" id="KW-1185">Reference proteome</keyword>
<accession>A0A6I9WM91</accession>
<keyword evidence="5" id="KW-0274">FAD</keyword>
<dbReference type="AlphaFoldDB" id="A0A6I9WM91"/>
<dbReference type="SUPFAM" id="SSF51730">
    <property type="entry name" value="FAD-linked oxidoreductase"/>
    <property type="match status" value="1"/>
</dbReference>
<evidence type="ECO:0000313" key="9">
    <source>
        <dbReference type="RefSeq" id="XP_011642777.1"/>
    </source>
</evidence>
<gene>
    <name evidence="9" type="primary">LOC105430772</name>
</gene>
<evidence type="ECO:0000313" key="8">
    <source>
        <dbReference type="Proteomes" id="UP000504615"/>
    </source>
</evidence>
<dbReference type="GeneID" id="105430772"/>
<dbReference type="CDD" id="cd00537">
    <property type="entry name" value="MTHFR"/>
    <property type="match status" value="1"/>
</dbReference>
<evidence type="ECO:0000256" key="1">
    <source>
        <dbReference type="ARBA" id="ARBA00001974"/>
    </source>
</evidence>
<evidence type="ECO:0000256" key="6">
    <source>
        <dbReference type="ARBA" id="ARBA00023002"/>
    </source>
</evidence>
<sequence>MRNLIFEENMCEMSDTDENDNGDDRSVRYDFRTVNPHQTIVNLRQSLRDKISKNEMFYSFEIVSTRKPGAFYRRLLIDMEEYSPLFYALTWHNEAASSKDSYLPLDLVKNFPSNTLLHLAAKGLKRDEVLLILRKALAFGIINIFALQGDSLSENGDFEHAADLVAFIRKQFGDTFCVCVAGYPQMHPESPSKELDLHYLKAKVEAGANFIITQICFESQVLINFVRDCREIGIQIPILFGILAPASYACLEKMANICKLEVPIKIKNDLAQMKDDDEAAKKYSVDLIVQIITDVIRSGTTCGFHLFTLNRLSLVAEICKRVKYLKTENPQQKSVML</sequence>
<dbReference type="InterPro" id="IPR029041">
    <property type="entry name" value="FAD-linked_oxidoreductase-like"/>
</dbReference>
<dbReference type="PANTHER" id="PTHR45754:SF3">
    <property type="entry name" value="METHYLENETETRAHYDROFOLATE REDUCTASE (NADPH)"/>
    <property type="match status" value="1"/>
</dbReference>
<reference evidence="9" key="1">
    <citation type="submission" date="2025-08" db="UniProtKB">
        <authorList>
            <consortium name="RefSeq"/>
        </authorList>
    </citation>
    <scope>IDENTIFICATION</scope>
</reference>
<comment type="similarity">
    <text evidence="3">Belongs to the methylenetetrahydrofolate reductase family.</text>
</comment>
<keyword evidence="4" id="KW-0285">Flavoprotein</keyword>
<name>A0A6I9WM91_9HYME</name>
<dbReference type="GO" id="GO:0009086">
    <property type="term" value="P:methionine biosynthetic process"/>
    <property type="evidence" value="ECO:0007669"/>
    <property type="project" value="TreeGrafter"/>
</dbReference>
<evidence type="ECO:0000256" key="4">
    <source>
        <dbReference type="ARBA" id="ARBA00022630"/>
    </source>
</evidence>
<dbReference type="OrthoDB" id="16284at2759"/>
<proteinExistence type="inferred from homology"/>
<evidence type="ECO:0000256" key="3">
    <source>
        <dbReference type="ARBA" id="ARBA00006743"/>
    </source>
</evidence>
<protein>
    <submittedName>
        <fullName evidence="9">Methylenetetrahydrofolate reductase</fullName>
    </submittedName>
</protein>
<comment type="pathway">
    <text evidence="2 7">One-carbon metabolism; tetrahydrofolate interconversion.</text>
</comment>
<evidence type="ECO:0000256" key="2">
    <source>
        <dbReference type="ARBA" id="ARBA00004777"/>
    </source>
</evidence>
<dbReference type="GO" id="GO:0005829">
    <property type="term" value="C:cytosol"/>
    <property type="evidence" value="ECO:0007669"/>
    <property type="project" value="TreeGrafter"/>
</dbReference>
<organism evidence="8 9">
    <name type="scientific">Pogonomyrmex barbatus</name>
    <name type="common">red harvester ant</name>
    <dbReference type="NCBI Taxonomy" id="144034"/>
    <lineage>
        <taxon>Eukaryota</taxon>
        <taxon>Metazoa</taxon>
        <taxon>Ecdysozoa</taxon>
        <taxon>Arthropoda</taxon>
        <taxon>Hexapoda</taxon>
        <taxon>Insecta</taxon>
        <taxon>Pterygota</taxon>
        <taxon>Neoptera</taxon>
        <taxon>Endopterygota</taxon>
        <taxon>Hymenoptera</taxon>
        <taxon>Apocrita</taxon>
        <taxon>Aculeata</taxon>
        <taxon>Formicoidea</taxon>
        <taxon>Formicidae</taxon>
        <taxon>Myrmicinae</taxon>
        <taxon>Pogonomyrmex</taxon>
    </lineage>
</organism>
<comment type="cofactor">
    <cofactor evidence="1">
        <name>FAD</name>
        <dbReference type="ChEBI" id="CHEBI:57692"/>
    </cofactor>
</comment>
<dbReference type="GO" id="GO:0035999">
    <property type="term" value="P:tetrahydrofolate interconversion"/>
    <property type="evidence" value="ECO:0007669"/>
    <property type="project" value="UniProtKB-UniPathway"/>
</dbReference>
<dbReference type="GO" id="GO:0004489">
    <property type="term" value="F:methylenetetrahydrofolate reductase [NAD(P)H] activity"/>
    <property type="evidence" value="ECO:0007669"/>
    <property type="project" value="InterPro"/>
</dbReference>
<evidence type="ECO:0000256" key="7">
    <source>
        <dbReference type="RuleBase" id="RU004254"/>
    </source>
</evidence>
<dbReference type="UniPathway" id="UPA00193"/>
<dbReference type="Gene3D" id="3.20.20.220">
    <property type="match status" value="1"/>
</dbReference>
<dbReference type="RefSeq" id="XP_011642777.1">
    <property type="nucleotide sequence ID" value="XM_011644475.1"/>
</dbReference>
<dbReference type="KEGG" id="pbar:105430772"/>
<keyword evidence="6" id="KW-0560">Oxidoreductase</keyword>
<dbReference type="InterPro" id="IPR003171">
    <property type="entry name" value="Mehydrof_redctse-like"/>
</dbReference>
<dbReference type="PANTHER" id="PTHR45754">
    <property type="entry name" value="METHYLENETETRAHYDROFOLATE REDUCTASE"/>
    <property type="match status" value="1"/>
</dbReference>
<dbReference type="GO" id="GO:0071949">
    <property type="term" value="F:FAD binding"/>
    <property type="evidence" value="ECO:0007669"/>
    <property type="project" value="TreeGrafter"/>
</dbReference>
<dbReference type="Proteomes" id="UP000504615">
    <property type="component" value="Unplaced"/>
</dbReference>